<keyword evidence="1" id="KW-0472">Membrane</keyword>
<feature type="transmembrane region" description="Helical" evidence="1">
    <location>
        <begin position="103"/>
        <end position="121"/>
    </location>
</feature>
<protein>
    <submittedName>
        <fullName evidence="2">Uncharacterized protein</fullName>
    </submittedName>
</protein>
<dbReference type="EMBL" id="UFXZ01000001">
    <property type="protein sequence ID" value="STC90450.1"/>
    <property type="molecule type" value="Genomic_DNA"/>
</dbReference>
<proteinExistence type="predicted"/>
<organism evidence="2 3">
    <name type="scientific">Edwardsiella hoshinae</name>
    <dbReference type="NCBI Taxonomy" id="93378"/>
    <lineage>
        <taxon>Bacteria</taxon>
        <taxon>Pseudomonadati</taxon>
        <taxon>Pseudomonadota</taxon>
        <taxon>Gammaproteobacteria</taxon>
        <taxon>Enterobacterales</taxon>
        <taxon>Hafniaceae</taxon>
        <taxon>Edwardsiella</taxon>
    </lineage>
</organism>
<reference evidence="2 3" key="1">
    <citation type="submission" date="2018-06" db="EMBL/GenBank/DDBJ databases">
        <authorList>
            <consortium name="Pathogen Informatics"/>
            <person name="Doyle S."/>
        </authorList>
    </citation>
    <scope>NUCLEOTIDE SEQUENCE [LARGE SCALE GENOMIC DNA]</scope>
    <source>
        <strain evidence="2 3">NCTC12121</strain>
    </source>
</reference>
<dbReference type="AlphaFoldDB" id="A0A376DJI0"/>
<keyword evidence="1" id="KW-0812">Transmembrane</keyword>
<dbReference type="Proteomes" id="UP000255248">
    <property type="component" value="Unassembled WGS sequence"/>
</dbReference>
<keyword evidence="1" id="KW-1133">Transmembrane helix</keyword>
<feature type="transmembrane region" description="Helical" evidence="1">
    <location>
        <begin position="45"/>
        <end position="61"/>
    </location>
</feature>
<feature type="transmembrane region" description="Helical" evidence="1">
    <location>
        <begin position="73"/>
        <end position="91"/>
    </location>
</feature>
<evidence type="ECO:0000313" key="2">
    <source>
        <dbReference type="EMBL" id="STC90450.1"/>
    </source>
</evidence>
<sequence length="212" mass="24526">MKITPSLADLLLFMLIIAISLCARWPALPDDDALVARLTEYIEQGQALWLAFVALFILYRSHRARLQGEARLFWLWAALWWLVLLGRSISWGRVYFPQGPRPLFHSIAFLLITALLLPLLTPQLRAAIIARYRLHPLPCWRIAAVVLAFTCADAVEHQRALARYLVTHPGHYRDLIEELYECPFLLGLFLISQEMMTREWRLLANPNVEARK</sequence>
<name>A0A376DJI0_9GAMM</name>
<gene>
    <name evidence="2" type="ORF">NCTC12121_02608</name>
</gene>
<accession>A0A376DJI0</accession>
<evidence type="ECO:0000313" key="3">
    <source>
        <dbReference type="Proteomes" id="UP000255248"/>
    </source>
</evidence>
<evidence type="ECO:0000256" key="1">
    <source>
        <dbReference type="SAM" id="Phobius"/>
    </source>
</evidence>
<dbReference type="OrthoDB" id="8613692at2"/>
<dbReference type="RefSeq" id="WP_035370273.1">
    <property type="nucleotide sequence ID" value="NZ_CP065626.1"/>
</dbReference>